<dbReference type="EMBL" id="CP017560">
    <property type="protein sequence ID" value="AOV07460.1"/>
    <property type="molecule type" value="Genomic_DNA"/>
</dbReference>
<dbReference type="PANTHER" id="PTHR33121:SF15">
    <property type="entry name" value="BLUE LIGHT- AND TEMPERATURE-REGULATED ANTIREPRESSOR BLUF"/>
    <property type="match status" value="1"/>
</dbReference>
<evidence type="ECO:0000259" key="1">
    <source>
        <dbReference type="PROSITE" id="PS50883"/>
    </source>
</evidence>
<name>A0A1D8JFH4_9BACL</name>
<keyword evidence="3" id="KW-1185">Reference proteome</keyword>
<dbReference type="InterPro" id="IPR050706">
    <property type="entry name" value="Cyclic-di-GMP_PDE-like"/>
</dbReference>
<gene>
    <name evidence="2" type="ORF">BI350_07850</name>
</gene>
<sequence>MHDCNACNPTELLYKIRISGDYNTSHLPQLIAYLTSNELLVNTRKNIIVVKETAVAGLYDYFSDFMELKSIEFKVGTSEWTPIHEVFEWLEVKWIDKVILDNSVTFHIQSIVDRNKEVFAYEMLARFQDEDGNSVPPNVVFTAAKKRNRTYALDRVCRMTAVRHAVAIQKKVFINFIPTSIYSPEHCLKTTIQLANQLKIPFSQLFFEVVETENVTDIEHLKKILDYYRKRGLHYALDDVGEGFSTIEMLEQLKPNYMKLDMKFVQGVSDDLCKQTAAKKFLTAALQVGAIPLAEGIERNEDFYWLKEIGYELFQGYLFGKPGPIATDITLEKNNKLV</sequence>
<dbReference type="AlphaFoldDB" id="A0A1D8JFH4"/>
<evidence type="ECO:0000313" key="3">
    <source>
        <dbReference type="Proteomes" id="UP000185746"/>
    </source>
</evidence>
<dbReference type="SUPFAM" id="SSF141868">
    <property type="entry name" value="EAL domain-like"/>
    <property type="match status" value="1"/>
</dbReference>
<dbReference type="InterPro" id="IPR035919">
    <property type="entry name" value="EAL_sf"/>
</dbReference>
<reference evidence="2 3" key="1">
    <citation type="submission" date="2016-09" db="EMBL/GenBank/DDBJ databases">
        <title>Complete genome sequence of the Lysinibacillus sphaericus LMG 22257, a specie of Bacillus with ureolytic activity that can effectively biodeposit calcium carbonate.</title>
        <authorList>
            <person name="Yan W."/>
        </authorList>
    </citation>
    <scope>NUCLEOTIDE SEQUENCE [LARGE SCALE GENOMIC DNA]</scope>
    <source>
        <strain evidence="2 3">LMG 22257</strain>
    </source>
</reference>
<proteinExistence type="predicted"/>
<organism evidence="2 3">
    <name type="scientific">Sporosarcina ureilytica</name>
    <dbReference type="NCBI Taxonomy" id="298596"/>
    <lineage>
        <taxon>Bacteria</taxon>
        <taxon>Bacillati</taxon>
        <taxon>Bacillota</taxon>
        <taxon>Bacilli</taxon>
        <taxon>Bacillales</taxon>
        <taxon>Caryophanaceae</taxon>
        <taxon>Sporosarcina</taxon>
    </lineage>
</organism>
<protein>
    <submittedName>
        <fullName evidence="2">Diguanylate phosphodiesterase</fullName>
    </submittedName>
</protein>
<feature type="domain" description="EAL" evidence="1">
    <location>
        <begin position="88"/>
        <end position="336"/>
    </location>
</feature>
<dbReference type="GO" id="GO:0071111">
    <property type="term" value="F:cyclic-guanylate-specific phosphodiesterase activity"/>
    <property type="evidence" value="ECO:0007669"/>
    <property type="project" value="InterPro"/>
</dbReference>
<dbReference type="InterPro" id="IPR001633">
    <property type="entry name" value="EAL_dom"/>
</dbReference>
<dbReference type="CDD" id="cd01948">
    <property type="entry name" value="EAL"/>
    <property type="match status" value="1"/>
</dbReference>
<dbReference type="Proteomes" id="UP000185746">
    <property type="component" value="Chromosome"/>
</dbReference>
<accession>A0A1D8JFH4</accession>
<dbReference type="PANTHER" id="PTHR33121">
    <property type="entry name" value="CYCLIC DI-GMP PHOSPHODIESTERASE PDEF"/>
    <property type="match status" value="1"/>
</dbReference>
<dbReference type="KEGG" id="surl:BI350_07850"/>
<dbReference type="Pfam" id="PF00563">
    <property type="entry name" value="EAL"/>
    <property type="match status" value="1"/>
</dbReference>
<dbReference type="RefSeq" id="WP_075527591.1">
    <property type="nucleotide sequence ID" value="NZ_CP017560.1"/>
</dbReference>
<dbReference type="Gene3D" id="3.20.20.450">
    <property type="entry name" value="EAL domain"/>
    <property type="match status" value="1"/>
</dbReference>
<dbReference type="PROSITE" id="PS50883">
    <property type="entry name" value="EAL"/>
    <property type="match status" value="1"/>
</dbReference>
<dbReference type="SMART" id="SM00052">
    <property type="entry name" value="EAL"/>
    <property type="match status" value="1"/>
</dbReference>
<evidence type="ECO:0000313" key="2">
    <source>
        <dbReference type="EMBL" id="AOV07460.1"/>
    </source>
</evidence>